<feature type="transmembrane region" description="Helical" evidence="8">
    <location>
        <begin position="285"/>
        <end position="307"/>
    </location>
</feature>
<evidence type="ECO:0000313" key="10">
    <source>
        <dbReference type="Proteomes" id="UP001232063"/>
    </source>
</evidence>
<dbReference type="AlphaFoldDB" id="A0AAE3R1U4"/>
<evidence type="ECO:0000256" key="7">
    <source>
        <dbReference type="ARBA" id="ARBA00023136"/>
    </source>
</evidence>
<keyword evidence="6 8" id="KW-1133">Transmembrane helix</keyword>
<dbReference type="InterPro" id="IPR050297">
    <property type="entry name" value="LipidA_mod_glycosyltrf_83"/>
</dbReference>
<feature type="transmembrane region" description="Helical" evidence="8">
    <location>
        <begin position="339"/>
        <end position="361"/>
    </location>
</feature>
<evidence type="ECO:0000256" key="6">
    <source>
        <dbReference type="ARBA" id="ARBA00022989"/>
    </source>
</evidence>
<feature type="transmembrane region" description="Helical" evidence="8">
    <location>
        <begin position="21"/>
        <end position="40"/>
    </location>
</feature>
<feature type="transmembrane region" description="Helical" evidence="8">
    <location>
        <begin position="214"/>
        <end position="235"/>
    </location>
</feature>
<reference evidence="9" key="1">
    <citation type="submission" date="2023-05" db="EMBL/GenBank/DDBJ databases">
        <authorList>
            <person name="Zhang X."/>
        </authorList>
    </citation>
    <scope>NUCLEOTIDE SEQUENCE</scope>
    <source>
        <strain evidence="9">BD1B2-1</strain>
    </source>
</reference>
<evidence type="ECO:0000256" key="3">
    <source>
        <dbReference type="ARBA" id="ARBA00022676"/>
    </source>
</evidence>
<evidence type="ECO:0000256" key="5">
    <source>
        <dbReference type="ARBA" id="ARBA00022692"/>
    </source>
</evidence>
<keyword evidence="7 8" id="KW-0472">Membrane</keyword>
<evidence type="ECO:0000256" key="4">
    <source>
        <dbReference type="ARBA" id="ARBA00022679"/>
    </source>
</evidence>
<dbReference type="EMBL" id="JASJOU010000001">
    <property type="protein sequence ID" value="MDJ1499343.1"/>
    <property type="molecule type" value="Genomic_DNA"/>
</dbReference>
<protein>
    <recommendedName>
        <fullName evidence="11">Glycosyltransferase RgtA/B/C/D-like domain-containing protein</fullName>
    </recommendedName>
</protein>
<comment type="subcellular location">
    <subcellularLocation>
        <location evidence="1">Cell membrane</location>
        <topology evidence="1">Multi-pass membrane protein</topology>
    </subcellularLocation>
</comment>
<dbReference type="GO" id="GO:0016763">
    <property type="term" value="F:pentosyltransferase activity"/>
    <property type="evidence" value="ECO:0007669"/>
    <property type="project" value="TreeGrafter"/>
</dbReference>
<keyword evidence="10" id="KW-1185">Reference proteome</keyword>
<accession>A0AAE3R1U4</accession>
<evidence type="ECO:0000256" key="2">
    <source>
        <dbReference type="ARBA" id="ARBA00022475"/>
    </source>
</evidence>
<comment type="caution">
    <text evidence="9">The sequence shown here is derived from an EMBL/GenBank/DDBJ whole genome shotgun (WGS) entry which is preliminary data.</text>
</comment>
<feature type="transmembrane region" description="Helical" evidence="8">
    <location>
        <begin position="313"/>
        <end position="330"/>
    </location>
</feature>
<evidence type="ECO:0000313" key="9">
    <source>
        <dbReference type="EMBL" id="MDJ1499343.1"/>
    </source>
</evidence>
<dbReference type="GO" id="GO:0005886">
    <property type="term" value="C:plasma membrane"/>
    <property type="evidence" value="ECO:0007669"/>
    <property type="project" value="UniProtKB-SubCell"/>
</dbReference>
<feature type="transmembrane region" description="Helical" evidence="8">
    <location>
        <begin position="241"/>
        <end position="265"/>
    </location>
</feature>
<evidence type="ECO:0008006" key="11">
    <source>
        <dbReference type="Google" id="ProtNLM"/>
    </source>
</evidence>
<feature type="transmembrane region" description="Helical" evidence="8">
    <location>
        <begin position="185"/>
        <end position="207"/>
    </location>
</feature>
<keyword evidence="2" id="KW-1003">Cell membrane</keyword>
<feature type="transmembrane region" description="Helical" evidence="8">
    <location>
        <begin position="117"/>
        <end position="135"/>
    </location>
</feature>
<dbReference type="PANTHER" id="PTHR33908">
    <property type="entry name" value="MANNOSYLTRANSFERASE YKCB-RELATED"/>
    <property type="match status" value="1"/>
</dbReference>
<sequence length="536" mass="61351">MLLTKTKSHISKNSIQEQQQSLLVAICILGSIIRIIHYIYNRSLWGDEAFLGINFLADGWKNLFQPPLLYFQQAPLGFLLLEKTLVSLFGPSEYTLRAVSLIFGISAIFLFKYLTNYFLYFPGKVIALFLFALSYPAIYHSVEAKQYSTELFVSVLLYVSYLYYYKKEGTITILRFGLIGAFVTWFSYSSLFILLGIANLICIKLIFQRKWKLLLAHLPAFFLWIISFIPNYIFFIKPGSAIPWLVGMWQGSFLPLSKQIFIWLVRTSISIMQDPVGISWSHGKLIIICLGSFIGFVLFLIGAISLIKGDKEAIIVLLLPLFGALVASALHKYPFYERFILFSLPSFLLLIGCGFDRISLFLNRKPLYIYLIGFILLIPPIFNTIQHIIYPETYPIYADYRAGASFVAKNYKKENIYIPAIWGISSVEAGLNYYDKANNYQFSYHFLTKETQVAKNEEELLVQYMHVISTLKNQSSIWIVTNPTISAKIESSKVTHTYISETDVILKAIQNNGGKIDKYMRGKTIAAYHIQFGKPI</sequence>
<dbReference type="RefSeq" id="WP_314508865.1">
    <property type="nucleotide sequence ID" value="NZ_JASJOU010000001.1"/>
</dbReference>
<feature type="transmembrane region" description="Helical" evidence="8">
    <location>
        <begin position="94"/>
        <end position="111"/>
    </location>
</feature>
<dbReference type="PANTHER" id="PTHR33908:SF11">
    <property type="entry name" value="MEMBRANE PROTEIN"/>
    <property type="match status" value="1"/>
</dbReference>
<proteinExistence type="predicted"/>
<feature type="transmembrane region" description="Helical" evidence="8">
    <location>
        <begin position="367"/>
        <end position="385"/>
    </location>
</feature>
<dbReference type="Proteomes" id="UP001232063">
    <property type="component" value="Unassembled WGS sequence"/>
</dbReference>
<keyword evidence="4" id="KW-0808">Transferase</keyword>
<name>A0AAE3R1U4_9BACT</name>
<feature type="transmembrane region" description="Helical" evidence="8">
    <location>
        <begin position="147"/>
        <end position="165"/>
    </location>
</feature>
<organism evidence="9 10">
    <name type="scientific">Xanthocytophaga agilis</name>
    <dbReference type="NCBI Taxonomy" id="3048010"/>
    <lineage>
        <taxon>Bacteria</taxon>
        <taxon>Pseudomonadati</taxon>
        <taxon>Bacteroidota</taxon>
        <taxon>Cytophagia</taxon>
        <taxon>Cytophagales</taxon>
        <taxon>Rhodocytophagaceae</taxon>
        <taxon>Xanthocytophaga</taxon>
    </lineage>
</organism>
<dbReference type="GO" id="GO:0009103">
    <property type="term" value="P:lipopolysaccharide biosynthetic process"/>
    <property type="evidence" value="ECO:0007669"/>
    <property type="project" value="UniProtKB-ARBA"/>
</dbReference>
<evidence type="ECO:0000256" key="8">
    <source>
        <dbReference type="SAM" id="Phobius"/>
    </source>
</evidence>
<keyword evidence="3" id="KW-0328">Glycosyltransferase</keyword>
<evidence type="ECO:0000256" key="1">
    <source>
        <dbReference type="ARBA" id="ARBA00004651"/>
    </source>
</evidence>
<keyword evidence="5 8" id="KW-0812">Transmembrane</keyword>
<gene>
    <name evidence="9" type="ORF">QNI22_01730</name>
</gene>